<organism evidence="1 2">
    <name type="scientific">Eumeta variegata</name>
    <name type="common">Bagworm moth</name>
    <name type="synonym">Eumeta japonica</name>
    <dbReference type="NCBI Taxonomy" id="151549"/>
    <lineage>
        <taxon>Eukaryota</taxon>
        <taxon>Metazoa</taxon>
        <taxon>Ecdysozoa</taxon>
        <taxon>Arthropoda</taxon>
        <taxon>Hexapoda</taxon>
        <taxon>Insecta</taxon>
        <taxon>Pterygota</taxon>
        <taxon>Neoptera</taxon>
        <taxon>Endopterygota</taxon>
        <taxon>Lepidoptera</taxon>
        <taxon>Glossata</taxon>
        <taxon>Ditrysia</taxon>
        <taxon>Tineoidea</taxon>
        <taxon>Psychidae</taxon>
        <taxon>Oiketicinae</taxon>
        <taxon>Eumeta</taxon>
    </lineage>
</organism>
<dbReference type="AlphaFoldDB" id="A0A4C1WCD0"/>
<sequence>MDQMRFKFDGVMLCVVQFIYILIPKNVRNRNCVLSAANDIGDAQDAAIWQRAAVITRPETPGDLDAQPITMAHPSIYIPPAARPLTDLE</sequence>
<comment type="caution">
    <text evidence="1">The sequence shown here is derived from an EMBL/GenBank/DDBJ whole genome shotgun (WGS) entry which is preliminary data.</text>
</comment>
<evidence type="ECO:0000313" key="1">
    <source>
        <dbReference type="EMBL" id="GBP49048.1"/>
    </source>
</evidence>
<proteinExistence type="predicted"/>
<dbReference type="EMBL" id="BGZK01000536">
    <property type="protein sequence ID" value="GBP49048.1"/>
    <property type="molecule type" value="Genomic_DNA"/>
</dbReference>
<keyword evidence="2" id="KW-1185">Reference proteome</keyword>
<name>A0A4C1WCD0_EUMVA</name>
<reference evidence="1 2" key="1">
    <citation type="journal article" date="2019" name="Commun. Biol.">
        <title>The bagworm genome reveals a unique fibroin gene that provides high tensile strength.</title>
        <authorList>
            <person name="Kono N."/>
            <person name="Nakamura H."/>
            <person name="Ohtoshi R."/>
            <person name="Tomita M."/>
            <person name="Numata K."/>
            <person name="Arakawa K."/>
        </authorList>
    </citation>
    <scope>NUCLEOTIDE SEQUENCE [LARGE SCALE GENOMIC DNA]</scope>
</reference>
<protein>
    <submittedName>
        <fullName evidence="1">Uncharacterized protein</fullName>
    </submittedName>
</protein>
<evidence type="ECO:0000313" key="2">
    <source>
        <dbReference type="Proteomes" id="UP000299102"/>
    </source>
</evidence>
<gene>
    <name evidence="1" type="ORF">EVAR_81608_1</name>
</gene>
<accession>A0A4C1WCD0</accession>
<dbReference type="Proteomes" id="UP000299102">
    <property type="component" value="Unassembled WGS sequence"/>
</dbReference>